<reference evidence="1 2" key="1">
    <citation type="journal article" date="2022" name="Nat. Genet.">
        <title>Improved pea reference genome and pan-genome highlight genomic features and evolutionary characteristics.</title>
        <authorList>
            <person name="Yang T."/>
            <person name="Liu R."/>
            <person name="Luo Y."/>
            <person name="Hu S."/>
            <person name="Wang D."/>
            <person name="Wang C."/>
            <person name="Pandey M.K."/>
            <person name="Ge S."/>
            <person name="Xu Q."/>
            <person name="Li N."/>
            <person name="Li G."/>
            <person name="Huang Y."/>
            <person name="Saxena R.K."/>
            <person name="Ji Y."/>
            <person name="Li M."/>
            <person name="Yan X."/>
            <person name="He Y."/>
            <person name="Liu Y."/>
            <person name="Wang X."/>
            <person name="Xiang C."/>
            <person name="Varshney R.K."/>
            <person name="Ding H."/>
            <person name="Gao S."/>
            <person name="Zong X."/>
        </authorList>
    </citation>
    <scope>NUCLEOTIDE SEQUENCE [LARGE SCALE GENOMIC DNA]</scope>
    <source>
        <strain evidence="1 2">cv. Zhongwan 6</strain>
    </source>
</reference>
<gene>
    <name evidence="1" type="ORF">KIW84_063811</name>
</gene>
<sequence length="145" mass="16182">MMGQPNQTIPTEYVMNEVGSTATTEVVGAELVNTQPTKKRKASASGSRQSSACWEHFIRLPDDLEQFGAKTFLIYVELVFSKTGETIGVNYMGMEITDQVRKREKMAKLREEIAVQKAKETELNKTIHITDGVVSVMSSFCKQLS</sequence>
<evidence type="ECO:0000313" key="2">
    <source>
        <dbReference type="Proteomes" id="UP001058974"/>
    </source>
</evidence>
<name>A0A9D4W9W7_PEA</name>
<evidence type="ECO:0000313" key="1">
    <source>
        <dbReference type="EMBL" id="KAI5398156.1"/>
    </source>
</evidence>
<keyword evidence="2" id="KW-1185">Reference proteome</keyword>
<organism evidence="1 2">
    <name type="scientific">Pisum sativum</name>
    <name type="common">Garden pea</name>
    <name type="synonym">Lathyrus oleraceus</name>
    <dbReference type="NCBI Taxonomy" id="3888"/>
    <lineage>
        <taxon>Eukaryota</taxon>
        <taxon>Viridiplantae</taxon>
        <taxon>Streptophyta</taxon>
        <taxon>Embryophyta</taxon>
        <taxon>Tracheophyta</taxon>
        <taxon>Spermatophyta</taxon>
        <taxon>Magnoliopsida</taxon>
        <taxon>eudicotyledons</taxon>
        <taxon>Gunneridae</taxon>
        <taxon>Pentapetalae</taxon>
        <taxon>rosids</taxon>
        <taxon>fabids</taxon>
        <taxon>Fabales</taxon>
        <taxon>Fabaceae</taxon>
        <taxon>Papilionoideae</taxon>
        <taxon>50 kb inversion clade</taxon>
        <taxon>NPAAA clade</taxon>
        <taxon>Hologalegina</taxon>
        <taxon>IRL clade</taxon>
        <taxon>Fabeae</taxon>
        <taxon>Lathyrus</taxon>
    </lineage>
</organism>
<dbReference type="AlphaFoldDB" id="A0A9D4W9W7"/>
<accession>A0A9D4W9W7</accession>
<protein>
    <submittedName>
        <fullName evidence="1">Uncharacterized protein</fullName>
    </submittedName>
</protein>
<dbReference type="Proteomes" id="UP001058974">
    <property type="component" value="Chromosome 6"/>
</dbReference>
<proteinExistence type="predicted"/>
<dbReference type="EMBL" id="JAMSHJ010000006">
    <property type="protein sequence ID" value="KAI5398156.1"/>
    <property type="molecule type" value="Genomic_DNA"/>
</dbReference>
<comment type="caution">
    <text evidence="1">The sequence shown here is derived from an EMBL/GenBank/DDBJ whole genome shotgun (WGS) entry which is preliminary data.</text>
</comment>
<dbReference type="Gramene" id="Psat06G0381100-T1">
    <property type="protein sequence ID" value="KAI5398156.1"/>
    <property type="gene ID" value="KIW84_063811"/>
</dbReference>